<feature type="domain" description="Serine aminopeptidase S33" evidence="1">
    <location>
        <begin position="28"/>
        <end position="292"/>
    </location>
</feature>
<reference evidence="2 3" key="1">
    <citation type="submission" date="2019-01" db="EMBL/GenBank/DDBJ databases">
        <title>Vagococcus silagei sp. nov. isolated from brewer's grain.</title>
        <authorList>
            <person name="Guu J.-R."/>
        </authorList>
    </citation>
    <scope>NUCLEOTIDE SEQUENCE [LARGE SCALE GENOMIC DNA]</scope>
    <source>
        <strain evidence="2 3">2B-2</strain>
    </source>
</reference>
<proteinExistence type="predicted"/>
<dbReference type="InterPro" id="IPR051044">
    <property type="entry name" value="MAG_DAG_Lipase"/>
</dbReference>
<keyword evidence="2" id="KW-0378">Hydrolase</keyword>
<organism evidence="2 3">
    <name type="scientific">Vagococcus silagei</name>
    <dbReference type="NCBI Taxonomy" id="2508885"/>
    <lineage>
        <taxon>Bacteria</taxon>
        <taxon>Bacillati</taxon>
        <taxon>Bacillota</taxon>
        <taxon>Bacilli</taxon>
        <taxon>Lactobacillales</taxon>
        <taxon>Enterococcaceae</taxon>
        <taxon>Vagococcus</taxon>
    </lineage>
</organism>
<evidence type="ECO:0000313" key="2">
    <source>
        <dbReference type="EMBL" id="THB61983.1"/>
    </source>
</evidence>
<evidence type="ECO:0000313" key="3">
    <source>
        <dbReference type="Proteomes" id="UP000310506"/>
    </source>
</evidence>
<comment type="caution">
    <text evidence="2">The sequence shown here is derived from an EMBL/GenBank/DDBJ whole genome shotgun (WGS) entry which is preliminary data.</text>
</comment>
<dbReference type="GO" id="GO:0016787">
    <property type="term" value="F:hydrolase activity"/>
    <property type="evidence" value="ECO:0007669"/>
    <property type="project" value="UniProtKB-KW"/>
</dbReference>
<name>A0A4S3B7R3_9ENTE</name>
<dbReference type="Gene3D" id="3.40.50.1820">
    <property type="entry name" value="alpha/beta hydrolase"/>
    <property type="match status" value="1"/>
</dbReference>
<evidence type="ECO:0000259" key="1">
    <source>
        <dbReference type="Pfam" id="PF12146"/>
    </source>
</evidence>
<dbReference type="Proteomes" id="UP000310506">
    <property type="component" value="Unassembled WGS sequence"/>
</dbReference>
<dbReference type="Pfam" id="PF12146">
    <property type="entry name" value="Hydrolase_4"/>
    <property type="match status" value="1"/>
</dbReference>
<dbReference type="EMBL" id="SDGV01000004">
    <property type="protein sequence ID" value="THB61983.1"/>
    <property type="molecule type" value="Genomic_DNA"/>
</dbReference>
<keyword evidence="3" id="KW-1185">Reference proteome</keyword>
<dbReference type="OrthoDB" id="9806902at2"/>
<dbReference type="SUPFAM" id="SSF53474">
    <property type="entry name" value="alpha/beta-Hydrolases"/>
    <property type="match status" value="1"/>
</dbReference>
<dbReference type="InterPro" id="IPR029058">
    <property type="entry name" value="AB_hydrolase_fold"/>
</dbReference>
<accession>A0A4S3B7R3</accession>
<dbReference type="PANTHER" id="PTHR11614">
    <property type="entry name" value="PHOSPHOLIPASE-RELATED"/>
    <property type="match status" value="1"/>
</dbReference>
<dbReference type="AlphaFoldDB" id="A0A4S3B7R3"/>
<sequence length="310" mass="35754">MKKYFVIESLDEKTDLNGIIWQPDVTSQPRAILQVVHGMAEFIERYEALGQFFANQRILVVGHDHLGHGESVNPEEPLYGYIAEKNPNSILVEDTYQITNYVKKRFPDIPIFILGHSMGSFVVRNYLKLYSQQVDGAIIMGTGGKRDELFILKKIVKGLNTVSPKVKNQAINQLMFGQFNKRIHRPASKNAWLSKNEANVEAYDQHEKLGFTFTNNGFFTLVNLMDDATKNNWYRSIRTDLPILIISGEQDPVGQYGKGPRKVALELSEHFFTDVTLRLYHDLRHEVLNEEEQEEVMYDLYDWVTLHLNS</sequence>
<dbReference type="RefSeq" id="WP_136135982.1">
    <property type="nucleotide sequence ID" value="NZ_SDGV01000004.1"/>
</dbReference>
<dbReference type="InterPro" id="IPR022742">
    <property type="entry name" value="Hydrolase_4"/>
</dbReference>
<protein>
    <submittedName>
        <fullName evidence="2">Alpha/beta fold hydrolase</fullName>
    </submittedName>
</protein>
<gene>
    <name evidence="2" type="ORF">ESZ54_01895</name>
</gene>